<evidence type="ECO:0000259" key="11">
    <source>
        <dbReference type="Pfam" id="PF01134"/>
    </source>
</evidence>
<dbReference type="EMBL" id="CABIKM010000029">
    <property type="protein sequence ID" value="VUZ85588.1"/>
    <property type="molecule type" value="Genomic_DNA"/>
</dbReference>
<comment type="similarity">
    <text evidence="10">Belongs to the MnmG family. TrmFO subfamily.</text>
</comment>
<keyword evidence="9 10" id="KW-0520">NAD</keyword>
<dbReference type="Pfam" id="PF01134">
    <property type="entry name" value="GIDA"/>
    <property type="match status" value="1"/>
</dbReference>
<evidence type="ECO:0000256" key="4">
    <source>
        <dbReference type="ARBA" id="ARBA00022630"/>
    </source>
</evidence>
<dbReference type="EC" id="2.1.1.74" evidence="10"/>
<dbReference type="NCBIfam" id="NF003739">
    <property type="entry name" value="PRK05335.1"/>
    <property type="match status" value="1"/>
</dbReference>
<accession>A0A564ZLZ6</accession>
<dbReference type="InterPro" id="IPR004417">
    <property type="entry name" value="TrmFO"/>
</dbReference>
<dbReference type="Proteomes" id="UP000334340">
    <property type="component" value="Unassembled WGS sequence"/>
</dbReference>
<feature type="domain" description="MnmG N-terminal" evidence="11">
    <location>
        <begin position="13"/>
        <end position="387"/>
    </location>
</feature>
<protein>
    <recommendedName>
        <fullName evidence="10">Methylenetetrahydrofolate--tRNA-(uracil-5-)-methyltransferase TrmFO</fullName>
        <ecNumber evidence="10">2.1.1.74</ecNumber>
    </recommendedName>
    <alternativeName>
        <fullName evidence="10">Folate-dependent tRNA (uracil-5-)-methyltransferase</fullName>
    </alternativeName>
    <alternativeName>
        <fullName evidence="10">Folate-dependent tRNA(M-5-U54)-methyltransferase</fullName>
    </alternativeName>
</protein>
<name>A0A564ZLZ6_9BACT</name>
<evidence type="ECO:0000313" key="13">
    <source>
        <dbReference type="Proteomes" id="UP000334340"/>
    </source>
</evidence>
<dbReference type="SUPFAM" id="SSF51905">
    <property type="entry name" value="FAD/NAD(P)-binding domain"/>
    <property type="match status" value="1"/>
</dbReference>
<gene>
    <name evidence="12" type="primary">gid</name>
    <name evidence="10" type="synonym">trmFO</name>
    <name evidence="12" type="ORF">MELA_01973</name>
</gene>
<dbReference type="GO" id="GO:0047151">
    <property type="term" value="F:tRNA (uracil(54)-C5)-methyltransferase activity, 5,10-methylenetetrahydrofolate-dependent"/>
    <property type="evidence" value="ECO:0007669"/>
    <property type="project" value="UniProtKB-UniRule"/>
</dbReference>
<evidence type="ECO:0000256" key="9">
    <source>
        <dbReference type="ARBA" id="ARBA00023027"/>
    </source>
</evidence>
<dbReference type="GO" id="GO:0050660">
    <property type="term" value="F:flavin adenine dinucleotide binding"/>
    <property type="evidence" value="ECO:0007669"/>
    <property type="project" value="UniProtKB-UniRule"/>
</dbReference>
<keyword evidence="7 10" id="KW-0274">FAD</keyword>
<dbReference type="InterPro" id="IPR036188">
    <property type="entry name" value="FAD/NAD-bd_sf"/>
</dbReference>
<dbReference type="InterPro" id="IPR020595">
    <property type="entry name" value="MnmG-rel_CS"/>
</dbReference>
<comment type="function">
    <text evidence="10">Catalyzes the folate-dependent formation of 5-methyl-uridine at position 54 (M-5-U54) in all tRNAs.</text>
</comment>
<dbReference type="AlphaFoldDB" id="A0A564ZLZ6"/>
<keyword evidence="2 10" id="KW-0963">Cytoplasm</keyword>
<keyword evidence="8 10" id="KW-0521">NADP</keyword>
<keyword evidence="6 10" id="KW-0819">tRNA processing</keyword>
<dbReference type="PANTHER" id="PTHR11806:SF2">
    <property type="entry name" value="METHYLENETETRAHYDROFOLATE--TRNA-(URACIL-5-)-METHYLTRANSFERASE TRMFO"/>
    <property type="match status" value="1"/>
</dbReference>
<dbReference type="NCBIfam" id="TIGR00137">
    <property type="entry name" value="gid_trmFO"/>
    <property type="match status" value="1"/>
</dbReference>
<dbReference type="Gene3D" id="3.50.50.60">
    <property type="entry name" value="FAD/NAD(P)-binding domain"/>
    <property type="match status" value="2"/>
</dbReference>
<comment type="catalytic activity">
    <reaction evidence="10">
        <text>uridine(54) in tRNA + (6R)-5,10-methylene-5,6,7,8-tetrahydrofolate + NADPH + H(+) = 5-methyluridine(54) in tRNA + (6S)-5,6,7,8-tetrahydrofolate + NADP(+)</text>
        <dbReference type="Rhea" id="RHEA:62372"/>
        <dbReference type="Rhea" id="RHEA-COMP:10167"/>
        <dbReference type="Rhea" id="RHEA-COMP:10193"/>
        <dbReference type="ChEBI" id="CHEBI:15378"/>
        <dbReference type="ChEBI" id="CHEBI:15636"/>
        <dbReference type="ChEBI" id="CHEBI:57453"/>
        <dbReference type="ChEBI" id="CHEBI:57783"/>
        <dbReference type="ChEBI" id="CHEBI:58349"/>
        <dbReference type="ChEBI" id="CHEBI:65315"/>
        <dbReference type="ChEBI" id="CHEBI:74447"/>
        <dbReference type="EC" id="2.1.1.74"/>
    </reaction>
</comment>
<evidence type="ECO:0000256" key="10">
    <source>
        <dbReference type="HAMAP-Rule" id="MF_01037"/>
    </source>
</evidence>
<keyword evidence="5 10" id="KW-0808">Transferase</keyword>
<dbReference type="InterPro" id="IPR002218">
    <property type="entry name" value="MnmG-rel"/>
</dbReference>
<keyword evidence="3 10" id="KW-0489">Methyltransferase</keyword>
<dbReference type="PRINTS" id="PR00411">
    <property type="entry name" value="PNDRDTASEI"/>
</dbReference>
<evidence type="ECO:0000256" key="1">
    <source>
        <dbReference type="ARBA" id="ARBA00001974"/>
    </source>
</evidence>
<reference evidence="12 13" key="1">
    <citation type="submission" date="2019-07" db="EMBL/GenBank/DDBJ databases">
        <authorList>
            <person name="Cremers G."/>
        </authorList>
    </citation>
    <scope>NUCLEOTIDE SEQUENCE [LARGE SCALE GENOMIC DNA]</scope>
</reference>
<dbReference type="PANTHER" id="PTHR11806">
    <property type="entry name" value="GLUCOSE INHIBITED DIVISION PROTEIN A"/>
    <property type="match status" value="1"/>
</dbReference>
<evidence type="ECO:0000256" key="3">
    <source>
        <dbReference type="ARBA" id="ARBA00022603"/>
    </source>
</evidence>
<sequence length="452" mass="49270">MTDLLVRGTQTGIIVIGGGLAGSEAAWQAAERGAHVWLYEMRPAVFTPAHKTDQLAELVCSNSLKSDSPDDCHGLLKRELTAYGSVIMAAARAHAVPAGSALAVDRGAFAAEVTARLTRHPRITIVRDEVKAIPEERPVIIATGPLTSDRLAGALCDRFVDYLASADPSADTQDLLYFYDAISPIIAADSIDRTIVFAASRYGKGGDDYLNCPLTRETYQRFWEAIRSAELAPVRPFEEARYFERCLPIEVLAARGEDALRFGPMKPVGLVDPRTGRQPYAVVQLRLENREGTMYNMVGFQTRLTWGEQRRILGMIPGLSNADFLRYGSIHRNTFIAAPALLQETMQLKGDPGILLAGQLTGVEGYLESAGTGLLAGVNAVKLLHGEDPVVLPPTTALGSLIRHICHADARTFQPMNVNFGLLPPLDEPIRAKRERRQALATRALCGLPDLY</sequence>
<dbReference type="InterPro" id="IPR040131">
    <property type="entry name" value="MnmG_N"/>
</dbReference>
<organism evidence="12 13">
    <name type="scientific">Candidatus Methylomirabilis lanthanidiphila</name>
    <dbReference type="NCBI Taxonomy" id="2211376"/>
    <lineage>
        <taxon>Bacteria</taxon>
        <taxon>Candidatus Methylomirabilota</taxon>
        <taxon>Candidatus Methylomirabilia</taxon>
        <taxon>Candidatus Methylomirabilales</taxon>
        <taxon>Candidatus Methylomirabilaceae</taxon>
        <taxon>Candidatus Methylomirabilis</taxon>
    </lineage>
</organism>
<evidence type="ECO:0000256" key="6">
    <source>
        <dbReference type="ARBA" id="ARBA00022694"/>
    </source>
</evidence>
<evidence type="ECO:0000256" key="7">
    <source>
        <dbReference type="ARBA" id="ARBA00022827"/>
    </source>
</evidence>
<dbReference type="GO" id="GO:0030488">
    <property type="term" value="P:tRNA methylation"/>
    <property type="evidence" value="ECO:0007669"/>
    <property type="project" value="TreeGrafter"/>
</dbReference>
<comment type="subcellular location">
    <subcellularLocation>
        <location evidence="10">Cytoplasm</location>
    </subcellularLocation>
</comment>
<feature type="binding site" evidence="10">
    <location>
        <begin position="17"/>
        <end position="22"/>
    </location>
    <ligand>
        <name>FAD</name>
        <dbReference type="ChEBI" id="CHEBI:57692"/>
    </ligand>
</feature>
<keyword evidence="13" id="KW-1185">Reference proteome</keyword>
<dbReference type="GO" id="GO:0002098">
    <property type="term" value="P:tRNA wobble uridine modification"/>
    <property type="evidence" value="ECO:0007669"/>
    <property type="project" value="TreeGrafter"/>
</dbReference>
<evidence type="ECO:0000256" key="5">
    <source>
        <dbReference type="ARBA" id="ARBA00022679"/>
    </source>
</evidence>
<evidence type="ECO:0000313" key="12">
    <source>
        <dbReference type="EMBL" id="VUZ85588.1"/>
    </source>
</evidence>
<evidence type="ECO:0000256" key="2">
    <source>
        <dbReference type="ARBA" id="ARBA00022490"/>
    </source>
</evidence>
<evidence type="ECO:0000256" key="8">
    <source>
        <dbReference type="ARBA" id="ARBA00022857"/>
    </source>
</evidence>
<dbReference type="HAMAP" id="MF_01037">
    <property type="entry name" value="TrmFO"/>
    <property type="match status" value="1"/>
</dbReference>
<proteinExistence type="inferred from homology"/>
<dbReference type="PROSITE" id="PS01281">
    <property type="entry name" value="GIDA_2"/>
    <property type="match status" value="1"/>
</dbReference>
<comment type="catalytic activity">
    <reaction evidence="10">
        <text>uridine(54) in tRNA + (6R)-5,10-methylene-5,6,7,8-tetrahydrofolate + NADH + H(+) = 5-methyluridine(54) in tRNA + (6S)-5,6,7,8-tetrahydrofolate + NAD(+)</text>
        <dbReference type="Rhea" id="RHEA:16873"/>
        <dbReference type="Rhea" id="RHEA-COMP:10167"/>
        <dbReference type="Rhea" id="RHEA-COMP:10193"/>
        <dbReference type="ChEBI" id="CHEBI:15378"/>
        <dbReference type="ChEBI" id="CHEBI:15636"/>
        <dbReference type="ChEBI" id="CHEBI:57453"/>
        <dbReference type="ChEBI" id="CHEBI:57540"/>
        <dbReference type="ChEBI" id="CHEBI:57945"/>
        <dbReference type="ChEBI" id="CHEBI:65315"/>
        <dbReference type="ChEBI" id="CHEBI:74447"/>
        <dbReference type="EC" id="2.1.1.74"/>
    </reaction>
</comment>
<keyword evidence="4 10" id="KW-0285">Flavoprotein</keyword>
<comment type="cofactor">
    <cofactor evidence="1 10">
        <name>FAD</name>
        <dbReference type="ChEBI" id="CHEBI:57692"/>
    </cofactor>
</comment>
<dbReference type="GO" id="GO:0005829">
    <property type="term" value="C:cytosol"/>
    <property type="evidence" value="ECO:0007669"/>
    <property type="project" value="TreeGrafter"/>
</dbReference>